<dbReference type="GO" id="GO:0048040">
    <property type="term" value="F:UDP-glucuronate decarboxylase activity"/>
    <property type="evidence" value="ECO:0007669"/>
    <property type="project" value="UniProtKB-EC"/>
</dbReference>
<evidence type="ECO:0000256" key="1">
    <source>
        <dbReference type="ARBA" id="ARBA00001911"/>
    </source>
</evidence>
<dbReference type="EC" id="4.1.1.35" evidence="5"/>
<comment type="cofactor">
    <cofactor evidence="1">
        <name>NAD(+)</name>
        <dbReference type="ChEBI" id="CHEBI:57540"/>
    </cofactor>
</comment>
<keyword evidence="6" id="KW-0812">Transmembrane</keyword>
<dbReference type="InterPro" id="IPR044516">
    <property type="entry name" value="UXS-like"/>
</dbReference>
<protein>
    <recommendedName>
        <fullName evidence="5">UDP-glucuronate decarboxylase</fullName>
        <ecNumber evidence="5">4.1.1.35</ecNumber>
    </recommendedName>
</protein>
<feature type="domain" description="NAD(P)-binding" evidence="15">
    <location>
        <begin position="7"/>
        <end position="302"/>
    </location>
</feature>
<evidence type="ECO:0000313" key="16">
    <source>
        <dbReference type="EMBL" id="PJJ76425.1"/>
    </source>
</evidence>
<organism evidence="16 17">
    <name type="scientific">Thermoflavifilum aggregans</name>
    <dbReference type="NCBI Taxonomy" id="454188"/>
    <lineage>
        <taxon>Bacteria</taxon>
        <taxon>Pseudomonadati</taxon>
        <taxon>Bacteroidota</taxon>
        <taxon>Chitinophagia</taxon>
        <taxon>Chitinophagales</taxon>
        <taxon>Chitinophagaceae</taxon>
        <taxon>Thermoflavifilum</taxon>
    </lineage>
</organism>
<keyword evidence="8" id="KW-0735">Signal-anchor</keyword>
<evidence type="ECO:0000259" key="15">
    <source>
        <dbReference type="Pfam" id="PF16363"/>
    </source>
</evidence>
<evidence type="ECO:0000256" key="4">
    <source>
        <dbReference type="ARBA" id="ARBA00007505"/>
    </source>
</evidence>
<dbReference type="Proteomes" id="UP000230000">
    <property type="component" value="Unassembled WGS sequence"/>
</dbReference>
<evidence type="ECO:0000256" key="9">
    <source>
        <dbReference type="ARBA" id="ARBA00022989"/>
    </source>
</evidence>
<accession>A0A2M9CX15</accession>
<evidence type="ECO:0000256" key="14">
    <source>
        <dbReference type="ARBA" id="ARBA00023239"/>
    </source>
</evidence>
<reference evidence="16 17" key="1">
    <citation type="submission" date="2017-11" db="EMBL/GenBank/DDBJ databases">
        <title>Genomic Encyclopedia of Archaeal and Bacterial Type Strains, Phase II (KMG-II): From Individual Species to Whole Genera.</title>
        <authorList>
            <person name="Goeker M."/>
        </authorList>
    </citation>
    <scope>NUCLEOTIDE SEQUENCE [LARGE SCALE GENOMIC DNA]</scope>
    <source>
        <strain evidence="16 17">DSM 27268</strain>
    </source>
</reference>
<keyword evidence="9" id="KW-1133">Transmembrane helix</keyword>
<dbReference type="GO" id="GO:0005737">
    <property type="term" value="C:cytoplasm"/>
    <property type="evidence" value="ECO:0007669"/>
    <property type="project" value="TreeGrafter"/>
</dbReference>
<evidence type="ECO:0000256" key="13">
    <source>
        <dbReference type="ARBA" id="ARBA00023180"/>
    </source>
</evidence>
<dbReference type="CDD" id="cd05230">
    <property type="entry name" value="UGD_SDR_e"/>
    <property type="match status" value="1"/>
</dbReference>
<keyword evidence="17" id="KW-1185">Reference proteome</keyword>
<dbReference type="Gene3D" id="3.40.50.720">
    <property type="entry name" value="NAD(P)-binding Rossmann-like Domain"/>
    <property type="match status" value="1"/>
</dbReference>
<comment type="pathway">
    <text evidence="3">Nucleotide-sugar biosynthesis; UDP-alpha-D-xylose biosynthesis; UDP-alpha-D-xylose from UDP-alpha-D-glucuronate: step 1/1.</text>
</comment>
<keyword evidence="13" id="KW-0325">Glycoprotein</keyword>
<sequence>MERKRILITGAAGFLGSHLCDRFVQEGFHVIGMDNLLTGSLRNIEHLFPLENFEFYFHDVTKFVHVPGKLDYILHFASPASPIDYLQKPIQTLKVGSLGTHNLLGLAKEKKARILVASTSEVYGDPEVHPQPEEYWGHVNPVGPRGVYDEAKRFMESITMAYHNFHGVETRIVRIFNTYGPRMRLNDGRALPAFMTQALTGQDLTVFGDGSQTRSFCYVSDLVEGIYRLLFSDYHLPMNIGNPDEISLLDFAKEILELTGSKQKIVFKPLPTDDPKQRRPDITKARTILGWEPKVSRREGLRLTLEYFKKHIDELTSSHNT</sequence>
<keyword evidence="10" id="KW-0520">NAD</keyword>
<dbReference type="RefSeq" id="WP_100314908.1">
    <property type="nucleotide sequence ID" value="NZ_PGFG01000001.1"/>
</dbReference>
<keyword evidence="7" id="KW-0210">Decarboxylase</keyword>
<evidence type="ECO:0000313" key="17">
    <source>
        <dbReference type="Proteomes" id="UP000230000"/>
    </source>
</evidence>
<dbReference type="PANTHER" id="PTHR43078">
    <property type="entry name" value="UDP-GLUCURONIC ACID DECARBOXYLASE-RELATED"/>
    <property type="match status" value="1"/>
</dbReference>
<proteinExistence type="inferred from homology"/>
<dbReference type="GO" id="GO:0070403">
    <property type="term" value="F:NAD+ binding"/>
    <property type="evidence" value="ECO:0007669"/>
    <property type="project" value="InterPro"/>
</dbReference>
<name>A0A2M9CX15_9BACT</name>
<keyword evidence="14" id="KW-0456">Lyase</keyword>
<dbReference type="UniPathway" id="UPA00796">
    <property type="reaction ID" value="UER00771"/>
</dbReference>
<dbReference type="SUPFAM" id="SSF51735">
    <property type="entry name" value="NAD(P)-binding Rossmann-fold domains"/>
    <property type="match status" value="1"/>
</dbReference>
<dbReference type="Pfam" id="PF16363">
    <property type="entry name" value="GDP_Man_Dehyd"/>
    <property type="match status" value="1"/>
</dbReference>
<dbReference type="GO" id="GO:0033320">
    <property type="term" value="P:UDP-D-xylose biosynthetic process"/>
    <property type="evidence" value="ECO:0007669"/>
    <property type="project" value="UniProtKB-UniPathway"/>
</dbReference>
<comment type="subcellular location">
    <subcellularLocation>
        <location evidence="2">Golgi apparatus</location>
        <location evidence="2">Golgi stack membrane</location>
        <topology evidence="2">Single-pass type II membrane protein</topology>
    </subcellularLocation>
</comment>
<evidence type="ECO:0000256" key="11">
    <source>
        <dbReference type="ARBA" id="ARBA00023034"/>
    </source>
</evidence>
<dbReference type="InterPro" id="IPR036291">
    <property type="entry name" value="NAD(P)-bd_dom_sf"/>
</dbReference>
<dbReference type="InterPro" id="IPR016040">
    <property type="entry name" value="NAD(P)-bd_dom"/>
</dbReference>
<dbReference type="AlphaFoldDB" id="A0A2M9CX15"/>
<dbReference type="EMBL" id="PGFG01000001">
    <property type="protein sequence ID" value="PJJ76425.1"/>
    <property type="molecule type" value="Genomic_DNA"/>
</dbReference>
<evidence type="ECO:0000256" key="10">
    <source>
        <dbReference type="ARBA" id="ARBA00023027"/>
    </source>
</evidence>
<evidence type="ECO:0000256" key="12">
    <source>
        <dbReference type="ARBA" id="ARBA00023136"/>
    </source>
</evidence>
<evidence type="ECO:0000256" key="6">
    <source>
        <dbReference type="ARBA" id="ARBA00022692"/>
    </source>
</evidence>
<dbReference type="FunFam" id="3.40.50.720:FF:000065">
    <property type="entry name" value="UDP-glucuronic acid decarboxylase 1"/>
    <property type="match status" value="1"/>
</dbReference>
<dbReference type="GO" id="GO:0042732">
    <property type="term" value="P:D-xylose metabolic process"/>
    <property type="evidence" value="ECO:0007669"/>
    <property type="project" value="InterPro"/>
</dbReference>
<evidence type="ECO:0000256" key="3">
    <source>
        <dbReference type="ARBA" id="ARBA00005100"/>
    </source>
</evidence>
<comment type="similarity">
    <text evidence="4">Belongs to the NAD(P)-dependent epimerase/dehydratase family. UDP-glucuronic acid decarboxylase subfamily.</text>
</comment>
<dbReference type="PANTHER" id="PTHR43078:SF6">
    <property type="entry name" value="UDP-GLUCURONIC ACID DECARBOXYLASE 1"/>
    <property type="match status" value="1"/>
</dbReference>
<dbReference type="PRINTS" id="PR01713">
    <property type="entry name" value="NUCEPIMERASE"/>
</dbReference>
<dbReference type="OrthoDB" id="9801785at2"/>
<comment type="caution">
    <text evidence="16">The sequence shown here is derived from an EMBL/GenBank/DDBJ whole genome shotgun (WGS) entry which is preliminary data.</text>
</comment>
<gene>
    <name evidence="16" type="ORF">BXY57_2040</name>
</gene>
<keyword evidence="11" id="KW-0333">Golgi apparatus</keyword>
<evidence type="ECO:0000256" key="5">
    <source>
        <dbReference type="ARBA" id="ARBA00012290"/>
    </source>
</evidence>
<evidence type="ECO:0000256" key="7">
    <source>
        <dbReference type="ARBA" id="ARBA00022793"/>
    </source>
</evidence>
<evidence type="ECO:0000256" key="8">
    <source>
        <dbReference type="ARBA" id="ARBA00022968"/>
    </source>
</evidence>
<keyword evidence="12" id="KW-0472">Membrane</keyword>
<evidence type="ECO:0000256" key="2">
    <source>
        <dbReference type="ARBA" id="ARBA00004447"/>
    </source>
</evidence>